<evidence type="ECO:0000313" key="2">
    <source>
        <dbReference type="EMBL" id="MBV0903072.1"/>
    </source>
</evidence>
<organism evidence="2 3">
    <name type="scientific">Haloarcula salina</name>
    <dbReference type="NCBI Taxonomy" id="1429914"/>
    <lineage>
        <taxon>Archaea</taxon>
        <taxon>Methanobacteriati</taxon>
        <taxon>Methanobacteriota</taxon>
        <taxon>Stenosarchaea group</taxon>
        <taxon>Halobacteria</taxon>
        <taxon>Halobacteriales</taxon>
        <taxon>Haloarculaceae</taxon>
        <taxon>Haloarcula</taxon>
    </lineage>
</organism>
<dbReference type="InterPro" id="IPR027056">
    <property type="entry name" value="Gluconate_2DH_su3"/>
</dbReference>
<dbReference type="PROSITE" id="PS51318">
    <property type="entry name" value="TAT"/>
    <property type="match status" value="1"/>
</dbReference>
<gene>
    <name evidence="2" type="ORF">KTS37_14855</name>
</gene>
<name>A0AA41KGF9_9EURY</name>
<dbReference type="RefSeq" id="WP_162413821.1">
    <property type="nucleotide sequence ID" value="NZ_JAHQXE010000005.1"/>
</dbReference>
<dbReference type="EMBL" id="JAHQXE010000005">
    <property type="protein sequence ID" value="MBV0903072.1"/>
    <property type="molecule type" value="Genomic_DNA"/>
</dbReference>
<evidence type="ECO:0000313" key="3">
    <source>
        <dbReference type="Proteomes" id="UP001166304"/>
    </source>
</evidence>
<keyword evidence="3" id="KW-1185">Reference proteome</keyword>
<sequence>MELSRRDALVALSAAGVAVGGGGAVLLAGDEEPDREAGGSGGSSASLGPIDEGGLETLTAAADVLYPDQVAGVDEFVERFVRGRARTQPDHVAGIADAVAYLDDYAQAWFDEEFADLAPATRDRALRRMNADTVDPDPDGSDEQRVRYFVVNELLFALYASPTGGKLVGIENPQGHPGGTESYQRGPNA</sequence>
<dbReference type="InterPro" id="IPR006311">
    <property type="entry name" value="TAT_signal"/>
</dbReference>
<reference evidence="2" key="1">
    <citation type="submission" date="2021-06" db="EMBL/GenBank/DDBJ databases">
        <title>New haloarchaea isolates fom saline soil.</title>
        <authorList>
            <person name="Duran-Viseras A."/>
            <person name="Sanchez-Porro C.S."/>
            <person name="Ventosa A."/>
        </authorList>
    </citation>
    <scope>NUCLEOTIDE SEQUENCE</scope>
    <source>
        <strain evidence="2">JCM 18369</strain>
    </source>
</reference>
<dbReference type="Proteomes" id="UP001166304">
    <property type="component" value="Unassembled WGS sequence"/>
</dbReference>
<evidence type="ECO:0000256" key="1">
    <source>
        <dbReference type="SAM" id="MobiDB-lite"/>
    </source>
</evidence>
<comment type="caution">
    <text evidence="2">The sequence shown here is derived from an EMBL/GenBank/DDBJ whole genome shotgun (WGS) entry which is preliminary data.</text>
</comment>
<feature type="region of interest" description="Disordered" evidence="1">
    <location>
        <begin position="28"/>
        <end position="51"/>
    </location>
</feature>
<proteinExistence type="predicted"/>
<feature type="region of interest" description="Disordered" evidence="1">
    <location>
        <begin position="169"/>
        <end position="189"/>
    </location>
</feature>
<accession>A0AA41KGF9</accession>
<dbReference type="AlphaFoldDB" id="A0AA41KGF9"/>
<protein>
    <submittedName>
        <fullName evidence="2">Gluconate 2-dehydrogenase subunit 3 family protein</fullName>
    </submittedName>
</protein>
<dbReference type="Pfam" id="PF13618">
    <property type="entry name" value="Gluconate_2-dh3"/>
    <property type="match status" value="1"/>
</dbReference>